<dbReference type="Pfam" id="PF00196">
    <property type="entry name" value="GerE"/>
    <property type="match status" value="1"/>
</dbReference>
<accession>A0A3A6PEH9</accession>
<evidence type="ECO:0000256" key="1">
    <source>
        <dbReference type="ARBA" id="ARBA00023015"/>
    </source>
</evidence>
<gene>
    <name evidence="5" type="ORF">D3P09_18265</name>
</gene>
<dbReference type="SUPFAM" id="SSF46894">
    <property type="entry name" value="C-terminal effector domain of the bipartite response regulators"/>
    <property type="match status" value="1"/>
</dbReference>
<evidence type="ECO:0000313" key="5">
    <source>
        <dbReference type="EMBL" id="RJX38530.1"/>
    </source>
</evidence>
<dbReference type="SUPFAM" id="SSF48452">
    <property type="entry name" value="TPR-like"/>
    <property type="match status" value="1"/>
</dbReference>
<protein>
    <submittedName>
        <fullName evidence="5">LuxR family transcriptional regulator</fullName>
    </submittedName>
</protein>
<proteinExistence type="predicted"/>
<dbReference type="PANTHER" id="PTHR44688:SF16">
    <property type="entry name" value="DNA-BINDING TRANSCRIPTIONAL ACTIVATOR DEVR_DOSR"/>
    <property type="match status" value="1"/>
</dbReference>
<dbReference type="GO" id="GO:0003677">
    <property type="term" value="F:DNA binding"/>
    <property type="evidence" value="ECO:0007669"/>
    <property type="project" value="UniProtKB-KW"/>
</dbReference>
<dbReference type="SMART" id="SM00421">
    <property type="entry name" value="HTH_LUXR"/>
    <property type="match status" value="1"/>
</dbReference>
<dbReference type="InterPro" id="IPR000792">
    <property type="entry name" value="Tscrpt_reg_LuxR_C"/>
</dbReference>
<sequence>MKMPILTTKLYIPPPRSGYVLRSRLTGMLHEGLNRKLSLILAPAGYGKTTLASEWLAGSPAPSAWLSLDEGDNDVARFLSYLIAALRKLAPELGESVLGVLQTPQTPPVEWIMAHILNELDGMLTERCVIVLDDYHVIDSPDVIGAVGLLLERLPSQLHLVMTTRTEPKLPLSRLRARDQLTEVRTADLRFRSDEAAEFINRAMELQLDGKELELLGARTEGWIAGLQLAALLIKGQPNALQALDAFGGNHPYVLDYLAEEALNGQDPGVRSFLLRTAILDRMSGSLCDSLLDWERESSLSGSGQAMLEQLERINLFIVPLDAERRWFRYHHLFGEVLRQRLLAEEGKHAAAELHIRASRWYEENGCELEAFQHAAKAGDVDRTACLAEAGGMPLLFRGAVAPVLAWLGSLPDRELHARPSLEVMYASALLMKGDLMKAVLHLESAEKALQAMPQDVRTSDIIGHAASIRATLAVSRHDAETILSQARRTLAHLHPRNQAVRTATVWTLGYAYQLQGDRAAAEEAYSEALAVSQTIGHGMIALMSMLGLGLVRQSDNQLRAAGDWYRRVLELAGDPPLPVACEAHLGLGAIYYERNDMAAAEQHAAEAARLAPLLQHTDRIVACKLLQAKVKLANNEAKEAAALWTEAEGLAKNYRFTHQKKGLAAMRTALLLSKQQHDQAAGLLKHDEPTISLAKVFLANSDASAALSMLVDLRHDAEENGRSDELLQLKAIQAIALHMQGNKDEAVSLLLEVLTEAEGEGFVRLFLDEGPPMEELLLETAKRRQLPDYIGTLLAYFRQSAECAHNSQVRRAAGKQLLIEPLSSRELEVLRLIAEGLSNTEIASRLFLALSTVKGHNRIIFDKLQVSRRTEAVARARELGLL</sequence>
<dbReference type="CDD" id="cd06170">
    <property type="entry name" value="LuxR_C_like"/>
    <property type="match status" value="1"/>
</dbReference>
<dbReference type="Pfam" id="PF17874">
    <property type="entry name" value="TPR_MalT"/>
    <property type="match status" value="1"/>
</dbReference>
<dbReference type="SUPFAM" id="SSF52540">
    <property type="entry name" value="P-loop containing nucleoside triphosphate hydrolases"/>
    <property type="match status" value="1"/>
</dbReference>
<dbReference type="PANTHER" id="PTHR44688">
    <property type="entry name" value="DNA-BINDING TRANSCRIPTIONAL ACTIVATOR DEVR_DOSR"/>
    <property type="match status" value="1"/>
</dbReference>
<evidence type="ECO:0000256" key="2">
    <source>
        <dbReference type="ARBA" id="ARBA00023125"/>
    </source>
</evidence>
<keyword evidence="3" id="KW-0804">Transcription</keyword>
<dbReference type="InterPro" id="IPR027417">
    <property type="entry name" value="P-loop_NTPase"/>
</dbReference>
<dbReference type="PRINTS" id="PR00038">
    <property type="entry name" value="HTHLUXR"/>
</dbReference>
<dbReference type="InterPro" id="IPR011990">
    <property type="entry name" value="TPR-like_helical_dom_sf"/>
</dbReference>
<dbReference type="InterPro" id="IPR059106">
    <property type="entry name" value="WHD_MalT"/>
</dbReference>
<dbReference type="InterPro" id="IPR016032">
    <property type="entry name" value="Sig_transdc_resp-reg_C-effctor"/>
</dbReference>
<dbReference type="InterPro" id="IPR041617">
    <property type="entry name" value="TPR_MalT"/>
</dbReference>
<dbReference type="InterPro" id="IPR019734">
    <property type="entry name" value="TPR_rpt"/>
</dbReference>
<dbReference type="Proteomes" id="UP000267798">
    <property type="component" value="Unassembled WGS sequence"/>
</dbReference>
<comment type="caution">
    <text evidence="5">The sequence shown here is derived from an EMBL/GenBank/DDBJ whole genome shotgun (WGS) entry which is preliminary data.</text>
</comment>
<dbReference type="Gene3D" id="3.40.50.300">
    <property type="entry name" value="P-loop containing nucleotide triphosphate hydrolases"/>
    <property type="match status" value="1"/>
</dbReference>
<dbReference type="Pfam" id="PF25873">
    <property type="entry name" value="WHD_MalT"/>
    <property type="match status" value="1"/>
</dbReference>
<evidence type="ECO:0000256" key="3">
    <source>
        <dbReference type="ARBA" id="ARBA00023163"/>
    </source>
</evidence>
<keyword evidence="6" id="KW-1185">Reference proteome</keyword>
<dbReference type="AlphaFoldDB" id="A0A3A6PEH9"/>
<keyword evidence="2" id="KW-0238">DNA-binding</keyword>
<dbReference type="SMART" id="SM00028">
    <property type="entry name" value="TPR"/>
    <property type="match status" value="4"/>
</dbReference>
<dbReference type="OrthoDB" id="1137593at2"/>
<dbReference type="Gene3D" id="1.10.10.10">
    <property type="entry name" value="Winged helix-like DNA-binding domain superfamily/Winged helix DNA-binding domain"/>
    <property type="match status" value="1"/>
</dbReference>
<dbReference type="EMBL" id="QXQB01000004">
    <property type="protein sequence ID" value="RJX38530.1"/>
    <property type="molecule type" value="Genomic_DNA"/>
</dbReference>
<keyword evidence="1" id="KW-0805">Transcription regulation</keyword>
<dbReference type="PROSITE" id="PS50043">
    <property type="entry name" value="HTH_LUXR_2"/>
    <property type="match status" value="1"/>
</dbReference>
<dbReference type="GO" id="GO:0006355">
    <property type="term" value="P:regulation of DNA-templated transcription"/>
    <property type="evidence" value="ECO:0007669"/>
    <property type="project" value="InterPro"/>
</dbReference>
<dbReference type="InterPro" id="IPR036388">
    <property type="entry name" value="WH-like_DNA-bd_sf"/>
</dbReference>
<evidence type="ECO:0000259" key="4">
    <source>
        <dbReference type="PROSITE" id="PS50043"/>
    </source>
</evidence>
<name>A0A3A6PEH9_9BACL</name>
<evidence type="ECO:0000313" key="6">
    <source>
        <dbReference type="Proteomes" id="UP000267798"/>
    </source>
</evidence>
<feature type="domain" description="HTH luxR-type" evidence="4">
    <location>
        <begin position="816"/>
        <end position="881"/>
    </location>
</feature>
<dbReference type="Gene3D" id="1.25.40.10">
    <property type="entry name" value="Tetratricopeptide repeat domain"/>
    <property type="match status" value="1"/>
</dbReference>
<reference evidence="5 6" key="1">
    <citation type="submission" date="2018-09" db="EMBL/GenBank/DDBJ databases">
        <title>Paenibacillus aracenensis nov. sp. isolated from a cave in southern Spain.</title>
        <authorList>
            <person name="Jurado V."/>
            <person name="Gutierrez-Patricio S."/>
            <person name="Gonzalez-Pimentel J.L."/>
            <person name="Miller A.Z."/>
            <person name="Laiz L."/>
            <person name="Saiz-Jimenez C."/>
        </authorList>
    </citation>
    <scope>NUCLEOTIDE SEQUENCE [LARGE SCALE GENOMIC DNA]</scope>
    <source>
        <strain evidence="5 6">JCM 19203</strain>
    </source>
</reference>
<organism evidence="5 6">
    <name type="scientific">Paenibacillus pinisoli</name>
    <dbReference type="NCBI Taxonomy" id="1276110"/>
    <lineage>
        <taxon>Bacteria</taxon>
        <taxon>Bacillati</taxon>
        <taxon>Bacillota</taxon>
        <taxon>Bacilli</taxon>
        <taxon>Bacillales</taxon>
        <taxon>Paenibacillaceae</taxon>
        <taxon>Paenibacillus</taxon>
    </lineage>
</organism>